<keyword evidence="4" id="KW-1185">Reference proteome</keyword>
<feature type="signal peptide" evidence="2">
    <location>
        <begin position="1"/>
        <end position="19"/>
    </location>
</feature>
<sequence>MGYYYAILWLSIWFFKTAAQDSYQIEDIPIEHYVHEDIQHDEIDVELMPRSTKKISSSKDNDYEENRHIKYYFEDLPYRTKRNQKNRSKRDILAKQSQKIINETIGQPLKVLVIENITEKLDANMERNGKELDIDKNVLINDFIKFKRSVTHNTEDGQTENSRRQQIGGKFLQSLPDPSLHSHTLTTVSNKPNDAARKTRGAVKEHWVKQARLVRQDENIYEDNIKLSSDVARAPRAHFVTNGMTEREPLEYKFNREPRSEGTNKYLHSDLPDAMDYYQPRFARNYVPRENRYTGYNNYNRYPTERRNYYRGQEYSDNPLNYNADYNEAIRKRRIIYYATLPEAPRNVRNDEQRHPYDRYFRDRFDYRYTVPESFDTYRKRRPDPSRYDVNVSTGVNVREVKKNPERRIYSDVDRKPYPPEN</sequence>
<organism evidence="3 4">
    <name type="scientific">Psylliodes chrysocephalus</name>
    <dbReference type="NCBI Taxonomy" id="3402493"/>
    <lineage>
        <taxon>Eukaryota</taxon>
        <taxon>Metazoa</taxon>
        <taxon>Ecdysozoa</taxon>
        <taxon>Arthropoda</taxon>
        <taxon>Hexapoda</taxon>
        <taxon>Insecta</taxon>
        <taxon>Pterygota</taxon>
        <taxon>Neoptera</taxon>
        <taxon>Endopterygota</taxon>
        <taxon>Coleoptera</taxon>
        <taxon>Polyphaga</taxon>
        <taxon>Cucujiformia</taxon>
        <taxon>Chrysomeloidea</taxon>
        <taxon>Chrysomelidae</taxon>
        <taxon>Galerucinae</taxon>
        <taxon>Alticini</taxon>
        <taxon>Psylliodes</taxon>
    </lineage>
</organism>
<accession>A0A9P0GFA7</accession>
<keyword evidence="2" id="KW-0732">Signal</keyword>
<dbReference type="Proteomes" id="UP001153636">
    <property type="component" value="Chromosome 20"/>
</dbReference>
<protein>
    <submittedName>
        <fullName evidence="3">Uncharacterized protein</fullName>
    </submittedName>
</protein>
<reference evidence="3" key="1">
    <citation type="submission" date="2022-01" db="EMBL/GenBank/DDBJ databases">
        <authorList>
            <person name="King R."/>
        </authorList>
    </citation>
    <scope>NUCLEOTIDE SEQUENCE</scope>
</reference>
<name>A0A9P0GFA7_9CUCU</name>
<proteinExistence type="predicted"/>
<gene>
    <name evidence="3" type="ORF">PSYICH_LOCUS7929</name>
</gene>
<evidence type="ECO:0000256" key="2">
    <source>
        <dbReference type="SAM" id="SignalP"/>
    </source>
</evidence>
<dbReference type="AlphaFoldDB" id="A0A9P0GFA7"/>
<dbReference type="OrthoDB" id="7671074at2759"/>
<feature type="compositionally biased region" description="Polar residues" evidence="1">
    <location>
        <begin position="181"/>
        <end position="192"/>
    </location>
</feature>
<feature type="chain" id="PRO_5040153510" evidence="2">
    <location>
        <begin position="20"/>
        <end position="422"/>
    </location>
</feature>
<evidence type="ECO:0000313" key="3">
    <source>
        <dbReference type="EMBL" id="CAH1107257.1"/>
    </source>
</evidence>
<evidence type="ECO:0000256" key="1">
    <source>
        <dbReference type="SAM" id="MobiDB-lite"/>
    </source>
</evidence>
<feature type="region of interest" description="Disordered" evidence="1">
    <location>
        <begin position="175"/>
        <end position="202"/>
    </location>
</feature>
<dbReference type="EMBL" id="OV651832">
    <property type="protein sequence ID" value="CAH1107257.1"/>
    <property type="molecule type" value="Genomic_DNA"/>
</dbReference>
<feature type="region of interest" description="Disordered" evidence="1">
    <location>
        <begin position="402"/>
        <end position="422"/>
    </location>
</feature>
<evidence type="ECO:0000313" key="4">
    <source>
        <dbReference type="Proteomes" id="UP001153636"/>
    </source>
</evidence>